<comment type="similarity">
    <text evidence="6">Belongs to the PINc/VapC protein family.</text>
</comment>
<evidence type="ECO:0000256" key="6">
    <source>
        <dbReference type="ARBA" id="ARBA00038093"/>
    </source>
</evidence>
<dbReference type="SUPFAM" id="SSF88723">
    <property type="entry name" value="PIN domain-like"/>
    <property type="match status" value="1"/>
</dbReference>
<dbReference type="AlphaFoldDB" id="A0AA35RB40"/>
<evidence type="ECO:0000256" key="4">
    <source>
        <dbReference type="ARBA" id="ARBA00022801"/>
    </source>
</evidence>
<accession>A0AA35RB40</accession>
<comment type="cofactor">
    <cofactor evidence="1">
        <name>Mg(2+)</name>
        <dbReference type="ChEBI" id="CHEBI:18420"/>
    </cofactor>
</comment>
<dbReference type="InterPro" id="IPR029060">
    <property type="entry name" value="PIN-like_dom_sf"/>
</dbReference>
<dbReference type="EMBL" id="CASHTH010000812">
    <property type="protein sequence ID" value="CAI8007969.1"/>
    <property type="molecule type" value="Genomic_DNA"/>
</dbReference>
<keyword evidence="2" id="KW-0540">Nuclease</keyword>
<name>A0AA35RB40_GEOBA</name>
<dbReference type="GO" id="GO:0016787">
    <property type="term" value="F:hydrolase activity"/>
    <property type="evidence" value="ECO:0007669"/>
    <property type="project" value="UniProtKB-KW"/>
</dbReference>
<evidence type="ECO:0000256" key="3">
    <source>
        <dbReference type="ARBA" id="ARBA00022723"/>
    </source>
</evidence>
<dbReference type="Gene3D" id="3.40.50.1010">
    <property type="entry name" value="5'-nuclease"/>
    <property type="match status" value="1"/>
</dbReference>
<dbReference type="PANTHER" id="PTHR33653">
    <property type="entry name" value="RIBONUCLEASE VAPC2"/>
    <property type="match status" value="1"/>
</dbReference>
<dbReference type="InterPro" id="IPR002716">
    <property type="entry name" value="PIN_dom"/>
</dbReference>
<dbReference type="Pfam" id="PF01850">
    <property type="entry name" value="PIN"/>
    <property type="match status" value="1"/>
</dbReference>
<evidence type="ECO:0000256" key="1">
    <source>
        <dbReference type="ARBA" id="ARBA00001946"/>
    </source>
</evidence>
<evidence type="ECO:0000259" key="7">
    <source>
        <dbReference type="Pfam" id="PF01850"/>
    </source>
</evidence>
<proteinExistence type="inferred from homology"/>
<gene>
    <name evidence="8" type="ORF">GBAR_LOCUS5512</name>
</gene>
<keyword evidence="9" id="KW-1185">Reference proteome</keyword>
<comment type="caution">
    <text evidence="8">The sequence shown here is derived from an EMBL/GenBank/DDBJ whole genome shotgun (WGS) entry which is preliminary data.</text>
</comment>
<feature type="domain" description="PIN" evidence="7">
    <location>
        <begin position="9"/>
        <end position="92"/>
    </location>
</feature>
<dbReference type="GO" id="GO:0004518">
    <property type="term" value="F:nuclease activity"/>
    <property type="evidence" value="ECO:0007669"/>
    <property type="project" value="UniProtKB-KW"/>
</dbReference>
<keyword evidence="3" id="KW-0479">Metal-binding</keyword>
<reference evidence="8" key="1">
    <citation type="submission" date="2023-03" db="EMBL/GenBank/DDBJ databases">
        <authorList>
            <person name="Steffen K."/>
            <person name="Cardenas P."/>
        </authorList>
    </citation>
    <scope>NUCLEOTIDE SEQUENCE</scope>
</reference>
<evidence type="ECO:0000313" key="9">
    <source>
        <dbReference type="Proteomes" id="UP001174909"/>
    </source>
</evidence>
<organism evidence="8 9">
    <name type="scientific">Geodia barretti</name>
    <name type="common">Barrett's horny sponge</name>
    <dbReference type="NCBI Taxonomy" id="519541"/>
    <lineage>
        <taxon>Eukaryota</taxon>
        <taxon>Metazoa</taxon>
        <taxon>Porifera</taxon>
        <taxon>Demospongiae</taxon>
        <taxon>Heteroscleromorpha</taxon>
        <taxon>Tetractinellida</taxon>
        <taxon>Astrophorina</taxon>
        <taxon>Geodiidae</taxon>
        <taxon>Geodia</taxon>
    </lineage>
</organism>
<keyword evidence="5" id="KW-0460">Magnesium</keyword>
<dbReference type="GO" id="GO:0046872">
    <property type="term" value="F:metal ion binding"/>
    <property type="evidence" value="ECO:0007669"/>
    <property type="project" value="UniProtKB-KW"/>
</dbReference>
<sequence>MRSFLDKIRRYASVITYIESFGFQRLAEEEREQLDGFFRNTQILPLTDGIAGQTITLRQQRRMGLGDAIIAATAITHNLALVTHNTEDFRWIAGLELLDPLEI</sequence>
<keyword evidence="4" id="KW-0378">Hydrolase</keyword>
<dbReference type="InterPro" id="IPR050556">
    <property type="entry name" value="Type_II_TA_system_RNase"/>
</dbReference>
<protein>
    <recommendedName>
        <fullName evidence="7">PIN domain-containing protein</fullName>
    </recommendedName>
</protein>
<dbReference type="Proteomes" id="UP001174909">
    <property type="component" value="Unassembled WGS sequence"/>
</dbReference>
<evidence type="ECO:0000256" key="2">
    <source>
        <dbReference type="ARBA" id="ARBA00022722"/>
    </source>
</evidence>
<evidence type="ECO:0000313" key="8">
    <source>
        <dbReference type="EMBL" id="CAI8007969.1"/>
    </source>
</evidence>
<evidence type="ECO:0000256" key="5">
    <source>
        <dbReference type="ARBA" id="ARBA00022842"/>
    </source>
</evidence>
<dbReference type="PANTHER" id="PTHR33653:SF1">
    <property type="entry name" value="RIBONUCLEASE VAPC2"/>
    <property type="match status" value="1"/>
</dbReference>
<dbReference type="CDD" id="cd18738">
    <property type="entry name" value="PIN_VapC4-5_FitB-like"/>
    <property type="match status" value="1"/>
</dbReference>